<dbReference type="EMBL" id="UYJE01004897">
    <property type="protein sequence ID" value="VDI32335.1"/>
    <property type="molecule type" value="Genomic_DNA"/>
</dbReference>
<feature type="domain" description="Ig-like" evidence="3">
    <location>
        <begin position="94"/>
        <end position="204"/>
    </location>
</feature>
<organism evidence="4 5">
    <name type="scientific">Mytilus galloprovincialis</name>
    <name type="common">Mediterranean mussel</name>
    <dbReference type="NCBI Taxonomy" id="29158"/>
    <lineage>
        <taxon>Eukaryota</taxon>
        <taxon>Metazoa</taxon>
        <taxon>Spiralia</taxon>
        <taxon>Lophotrochozoa</taxon>
        <taxon>Mollusca</taxon>
        <taxon>Bivalvia</taxon>
        <taxon>Autobranchia</taxon>
        <taxon>Pteriomorphia</taxon>
        <taxon>Mytilida</taxon>
        <taxon>Mytiloidea</taxon>
        <taxon>Mytilidae</taxon>
        <taxon>Mytilinae</taxon>
        <taxon>Mytilus</taxon>
    </lineage>
</organism>
<keyword evidence="5" id="KW-1185">Reference proteome</keyword>
<dbReference type="OrthoDB" id="6063328at2759"/>
<dbReference type="InterPro" id="IPR013783">
    <property type="entry name" value="Ig-like_fold"/>
</dbReference>
<dbReference type="Gene3D" id="2.60.40.10">
    <property type="entry name" value="Immunoglobulins"/>
    <property type="match status" value="1"/>
</dbReference>
<sequence length="416" mass="46635">MSNAQQQVFTNSRFSPDTITDSDFEEVTTGTNEADELNSLQTEDPADILLIITPRRACLIIICSMIAIVLTVVATVFITKETLSNTQLSNGQQYQVTLIKQEEFVMVGASPEYKCTVNQNANFLINNPLNWEKRGRDGSNVVISVLANVETGLEDEYNVQLDVTDFSHSFTLSFRQGIKDEYDGHFACVLYNKSNTVLAEKAVNIHVIRTIQKTEFEIDTKQTVSGEPALYIILEEGVHKPICRTEGSNPAAVVQIYLDDTLLVGDPQVEVPDISRTKPPLVYNVEKTVIINLKLNDSNKILKCVAKVHDDDTMKTEISYKLEVLRMSNGQQYRLILTKKEDFVLVGASPKYKCTVNQNANFLIVHPLMWEKRGRDGSTVVISVLANVVRELGDEYNVHLEVTDITQSFTLSFKQG</sequence>
<protein>
    <recommendedName>
        <fullName evidence="3">Ig-like domain-containing protein</fullName>
    </recommendedName>
</protein>
<gene>
    <name evidence="4" type="ORF">MGAL_10B016672</name>
</gene>
<feature type="compositionally biased region" description="Polar residues" evidence="1">
    <location>
        <begin position="1"/>
        <end position="19"/>
    </location>
</feature>
<evidence type="ECO:0000313" key="5">
    <source>
        <dbReference type="Proteomes" id="UP000596742"/>
    </source>
</evidence>
<dbReference type="Proteomes" id="UP000596742">
    <property type="component" value="Unassembled WGS sequence"/>
</dbReference>
<reference evidence="4" key="1">
    <citation type="submission" date="2018-11" db="EMBL/GenBank/DDBJ databases">
        <authorList>
            <person name="Alioto T."/>
            <person name="Alioto T."/>
        </authorList>
    </citation>
    <scope>NUCLEOTIDE SEQUENCE</scope>
</reference>
<accession>A0A8B6ED72</accession>
<comment type="caution">
    <text evidence="4">The sequence shown here is derived from an EMBL/GenBank/DDBJ whole genome shotgun (WGS) entry which is preliminary data.</text>
</comment>
<evidence type="ECO:0000256" key="2">
    <source>
        <dbReference type="SAM" id="Phobius"/>
    </source>
</evidence>
<evidence type="ECO:0000313" key="4">
    <source>
        <dbReference type="EMBL" id="VDI32335.1"/>
    </source>
</evidence>
<feature type="transmembrane region" description="Helical" evidence="2">
    <location>
        <begin position="57"/>
        <end position="78"/>
    </location>
</feature>
<dbReference type="InterPro" id="IPR007110">
    <property type="entry name" value="Ig-like_dom"/>
</dbReference>
<keyword evidence="2" id="KW-0472">Membrane</keyword>
<dbReference type="PROSITE" id="PS50835">
    <property type="entry name" value="IG_LIKE"/>
    <property type="match status" value="1"/>
</dbReference>
<evidence type="ECO:0000256" key="1">
    <source>
        <dbReference type="SAM" id="MobiDB-lite"/>
    </source>
</evidence>
<name>A0A8B6ED72_MYTGA</name>
<evidence type="ECO:0000259" key="3">
    <source>
        <dbReference type="PROSITE" id="PS50835"/>
    </source>
</evidence>
<keyword evidence="2" id="KW-0812">Transmembrane</keyword>
<feature type="region of interest" description="Disordered" evidence="1">
    <location>
        <begin position="1"/>
        <end position="22"/>
    </location>
</feature>
<dbReference type="AlphaFoldDB" id="A0A8B6ED72"/>
<proteinExistence type="predicted"/>
<keyword evidence="2" id="KW-1133">Transmembrane helix</keyword>